<proteinExistence type="predicted"/>
<evidence type="ECO:0000313" key="2">
    <source>
        <dbReference type="EMBL" id="MFL0252258.1"/>
    </source>
</evidence>
<dbReference type="Pfam" id="PF07238">
    <property type="entry name" value="PilZ"/>
    <property type="match status" value="1"/>
</dbReference>
<reference evidence="2 3" key="1">
    <citation type="submission" date="2024-11" db="EMBL/GenBank/DDBJ databases">
        <authorList>
            <person name="Heng Y.C."/>
            <person name="Lim A.C.H."/>
            <person name="Lee J.K.Y."/>
            <person name="Kittelmann S."/>
        </authorList>
    </citation>
    <scope>NUCLEOTIDE SEQUENCE [LARGE SCALE GENOMIC DNA]</scope>
    <source>
        <strain evidence="2 3">WILCCON 0114</strain>
    </source>
</reference>
<feature type="domain" description="PilZ" evidence="1">
    <location>
        <begin position="20"/>
        <end position="127"/>
    </location>
</feature>
<dbReference type="EMBL" id="JBJIAA010000016">
    <property type="protein sequence ID" value="MFL0252258.1"/>
    <property type="molecule type" value="Genomic_DNA"/>
</dbReference>
<organism evidence="2 3">
    <name type="scientific">Clostridium neuense</name>
    <dbReference type="NCBI Taxonomy" id="1728934"/>
    <lineage>
        <taxon>Bacteria</taxon>
        <taxon>Bacillati</taxon>
        <taxon>Bacillota</taxon>
        <taxon>Clostridia</taxon>
        <taxon>Eubacteriales</taxon>
        <taxon>Clostridiaceae</taxon>
        <taxon>Clostridium</taxon>
    </lineage>
</organism>
<sequence>MSLTSKSNLHEEREYKYKNEKRKKYRIKFPVEILYPRLNNESVHEKYGLDESVLEAVNLSEQGICFKSKIKLKVGDFINFSLKIDKNPSFWCMAVVKWVSIDDNFYVAGCEFISQSLVQIQAIREYVKTKC</sequence>
<keyword evidence="3" id="KW-1185">Reference proteome</keyword>
<gene>
    <name evidence="2" type="ORF">ACJDT4_17735</name>
</gene>
<dbReference type="Proteomes" id="UP001623592">
    <property type="component" value="Unassembled WGS sequence"/>
</dbReference>
<accession>A0ABW8TI84</accession>
<evidence type="ECO:0000313" key="3">
    <source>
        <dbReference type="Proteomes" id="UP001623592"/>
    </source>
</evidence>
<protein>
    <submittedName>
        <fullName evidence="2">PilZ domain-containing protein</fullName>
    </submittedName>
</protein>
<dbReference type="Gene3D" id="2.40.10.220">
    <property type="entry name" value="predicted glycosyltransferase like domains"/>
    <property type="match status" value="1"/>
</dbReference>
<evidence type="ECO:0000259" key="1">
    <source>
        <dbReference type="Pfam" id="PF07238"/>
    </source>
</evidence>
<name>A0ABW8TI84_9CLOT</name>
<dbReference type="InterPro" id="IPR009875">
    <property type="entry name" value="PilZ_domain"/>
</dbReference>
<dbReference type="RefSeq" id="WP_406788914.1">
    <property type="nucleotide sequence ID" value="NZ_JBJIAA010000016.1"/>
</dbReference>
<comment type="caution">
    <text evidence="2">The sequence shown here is derived from an EMBL/GenBank/DDBJ whole genome shotgun (WGS) entry which is preliminary data.</text>
</comment>